<dbReference type="AlphaFoldDB" id="A0A1Y2MXW9"/>
<evidence type="ECO:0000313" key="2">
    <source>
        <dbReference type="EMBL" id="OSY39921.1"/>
    </source>
</evidence>
<comment type="caution">
    <text evidence="2">The sequence shown here is derived from an EMBL/GenBank/DDBJ whole genome shotgun (WGS) entry which is preliminary data.</text>
</comment>
<evidence type="ECO:0000259" key="1">
    <source>
        <dbReference type="Pfam" id="PF20229"/>
    </source>
</evidence>
<dbReference type="Proteomes" id="UP000194360">
    <property type="component" value="Unassembled WGS sequence"/>
</dbReference>
<evidence type="ECO:0000313" key="3">
    <source>
        <dbReference type="Proteomes" id="UP000194360"/>
    </source>
</evidence>
<accession>A0A1Y2MXW9</accession>
<keyword evidence="3" id="KW-1185">Reference proteome</keyword>
<name>A0A1Y2MXW9_PSEAH</name>
<sequence length="200" mass="22356">MKHLLHVLDPARNVAPMPTEGWVLLLAQLPASPSSPRVTLWRRARAAGAVGLQNGAWVLPATDTHREFFDGLAGYVREHGGSAYAMETVARDDDGIVARFRAERAKEFAEFAERTGALLAELEKESARDNFSFAELEENEQDIDRLTGWLAKITARDFFPDERLKDAEAMLDRCRRSMEAFTAAVYRAEGVAPDLPPREE</sequence>
<proteinExistence type="predicted"/>
<dbReference type="Pfam" id="PF20229">
    <property type="entry name" value="ChrB_N"/>
    <property type="match status" value="1"/>
</dbReference>
<feature type="domain" description="ChrB N-terminal" evidence="1">
    <location>
        <begin position="37"/>
        <end position="189"/>
    </location>
</feature>
<organism evidence="2 3">
    <name type="scientific">Pseudonocardia autotrophica</name>
    <name type="common">Amycolata autotrophica</name>
    <name type="synonym">Nocardia autotrophica</name>
    <dbReference type="NCBI Taxonomy" id="2074"/>
    <lineage>
        <taxon>Bacteria</taxon>
        <taxon>Bacillati</taxon>
        <taxon>Actinomycetota</taxon>
        <taxon>Actinomycetes</taxon>
        <taxon>Pseudonocardiales</taxon>
        <taxon>Pseudonocardiaceae</taxon>
        <taxon>Pseudonocardia</taxon>
    </lineage>
</organism>
<dbReference type="EMBL" id="MIGB01000015">
    <property type="protein sequence ID" value="OSY39921.1"/>
    <property type="molecule type" value="Genomic_DNA"/>
</dbReference>
<dbReference type="STRING" id="2074.BG845_03156"/>
<protein>
    <recommendedName>
        <fullName evidence="1">ChrB N-terminal domain-containing protein</fullName>
    </recommendedName>
</protein>
<reference evidence="2 3" key="1">
    <citation type="submission" date="2016-09" db="EMBL/GenBank/DDBJ databases">
        <title>Pseudonocardia autotrophica DSM535, a candidate organism with high potential of specific P450 cytochromes.</title>
        <authorList>
            <person name="Grumaz C."/>
            <person name="Vainshtein Y."/>
            <person name="Kirstahler P."/>
            <person name="Sohn K."/>
        </authorList>
    </citation>
    <scope>NUCLEOTIDE SEQUENCE [LARGE SCALE GENOMIC DNA]</scope>
    <source>
        <strain evidence="2 3">DSM 535</strain>
    </source>
</reference>
<gene>
    <name evidence="2" type="ORF">BG845_03156</name>
</gene>
<dbReference type="InterPro" id="IPR046858">
    <property type="entry name" value="ChrB_N"/>
</dbReference>